<protein>
    <recommendedName>
        <fullName evidence="3">histidine kinase</fullName>
        <ecNumber evidence="3">2.7.13.3</ecNumber>
    </recommendedName>
</protein>
<evidence type="ECO:0000313" key="13">
    <source>
        <dbReference type="Proteomes" id="UP000629098"/>
    </source>
</evidence>
<dbReference type="Gene3D" id="1.10.287.130">
    <property type="match status" value="1"/>
</dbReference>
<dbReference type="EMBL" id="JACXAE010000067">
    <property type="protein sequence ID" value="MBD2774234.1"/>
    <property type="molecule type" value="Genomic_DNA"/>
</dbReference>
<evidence type="ECO:0000256" key="8">
    <source>
        <dbReference type="ARBA" id="ARBA00022840"/>
    </source>
</evidence>
<evidence type="ECO:0000256" key="6">
    <source>
        <dbReference type="ARBA" id="ARBA00022741"/>
    </source>
</evidence>
<evidence type="ECO:0000256" key="7">
    <source>
        <dbReference type="ARBA" id="ARBA00022777"/>
    </source>
</evidence>
<name>A0A8J6XET0_9CYAN</name>
<accession>A0A8J6XET0</accession>
<dbReference type="CDD" id="cd00082">
    <property type="entry name" value="HisKA"/>
    <property type="match status" value="1"/>
</dbReference>
<evidence type="ECO:0000259" key="10">
    <source>
        <dbReference type="PROSITE" id="PS50046"/>
    </source>
</evidence>
<gene>
    <name evidence="12" type="ORF">ICL16_19695</name>
</gene>
<dbReference type="InterPro" id="IPR036097">
    <property type="entry name" value="HisK_dim/P_sf"/>
</dbReference>
<dbReference type="InterPro" id="IPR003661">
    <property type="entry name" value="HisK_dim/P_dom"/>
</dbReference>
<proteinExistence type="inferred from homology"/>
<dbReference type="Gene3D" id="3.30.450.40">
    <property type="match status" value="3"/>
</dbReference>
<evidence type="ECO:0000256" key="2">
    <source>
        <dbReference type="ARBA" id="ARBA00006402"/>
    </source>
</evidence>
<reference evidence="12" key="1">
    <citation type="submission" date="2020-09" db="EMBL/GenBank/DDBJ databases">
        <title>Iningainema tapete sp. nov. (Scytonemataceae, Cyanobacteria) from greenhouses in central Florida (USA) produces two types of nodularin with biosynthetic potential for microcystin-LR and anabaenopeptins.</title>
        <authorList>
            <person name="Berthold D.E."/>
            <person name="Lefler F.W."/>
            <person name="Huang I.-S."/>
            <person name="Abdulla H."/>
            <person name="Zimba P.V."/>
            <person name="Laughinghouse H.D. IV."/>
        </authorList>
    </citation>
    <scope>NUCLEOTIDE SEQUENCE</scope>
    <source>
        <strain evidence="12">BLCCT55</strain>
    </source>
</reference>
<dbReference type="Pfam" id="PF01590">
    <property type="entry name" value="GAF"/>
    <property type="match status" value="3"/>
</dbReference>
<feature type="domain" description="Histidine kinase" evidence="11">
    <location>
        <begin position="549"/>
        <end position="771"/>
    </location>
</feature>
<dbReference type="SUPFAM" id="SSF47384">
    <property type="entry name" value="Homodimeric domain of signal transducing histidine kinase"/>
    <property type="match status" value="1"/>
</dbReference>
<evidence type="ECO:0000313" key="12">
    <source>
        <dbReference type="EMBL" id="MBD2774234.1"/>
    </source>
</evidence>
<keyword evidence="6" id="KW-0547">Nucleotide-binding</keyword>
<dbReference type="InterPro" id="IPR029016">
    <property type="entry name" value="GAF-like_dom_sf"/>
</dbReference>
<keyword evidence="13" id="KW-1185">Reference proteome</keyword>
<keyword evidence="7" id="KW-0418">Kinase</keyword>
<dbReference type="InterPro" id="IPR005467">
    <property type="entry name" value="His_kinase_dom"/>
</dbReference>
<dbReference type="GO" id="GO:0005524">
    <property type="term" value="F:ATP binding"/>
    <property type="evidence" value="ECO:0007669"/>
    <property type="project" value="UniProtKB-KW"/>
</dbReference>
<dbReference type="Pfam" id="PF00512">
    <property type="entry name" value="HisKA"/>
    <property type="match status" value="1"/>
</dbReference>
<evidence type="ECO:0000256" key="1">
    <source>
        <dbReference type="ARBA" id="ARBA00000085"/>
    </source>
</evidence>
<dbReference type="SUPFAM" id="SSF55874">
    <property type="entry name" value="ATPase domain of HSP90 chaperone/DNA topoisomerase II/histidine kinase"/>
    <property type="match status" value="1"/>
</dbReference>
<dbReference type="Gene3D" id="3.30.565.10">
    <property type="entry name" value="Histidine kinase-like ATPase, C-terminal domain"/>
    <property type="match status" value="1"/>
</dbReference>
<dbReference type="PROSITE" id="PS50109">
    <property type="entry name" value="HIS_KIN"/>
    <property type="match status" value="1"/>
</dbReference>
<keyword evidence="5" id="KW-0808">Transferase</keyword>
<organism evidence="12 13">
    <name type="scientific">Iningainema tapete BLCC-T55</name>
    <dbReference type="NCBI Taxonomy" id="2748662"/>
    <lineage>
        <taxon>Bacteria</taxon>
        <taxon>Bacillati</taxon>
        <taxon>Cyanobacteriota</taxon>
        <taxon>Cyanophyceae</taxon>
        <taxon>Nostocales</taxon>
        <taxon>Scytonemataceae</taxon>
        <taxon>Iningainema tapete</taxon>
    </lineage>
</organism>
<evidence type="ECO:0000256" key="4">
    <source>
        <dbReference type="ARBA" id="ARBA00022553"/>
    </source>
</evidence>
<dbReference type="SMART" id="SM00065">
    <property type="entry name" value="GAF"/>
    <property type="match status" value="3"/>
</dbReference>
<evidence type="ECO:0000256" key="3">
    <source>
        <dbReference type="ARBA" id="ARBA00012438"/>
    </source>
</evidence>
<dbReference type="InterPro" id="IPR003018">
    <property type="entry name" value="GAF"/>
</dbReference>
<feature type="domain" description="Phytochrome chromophore attachment site" evidence="10">
    <location>
        <begin position="203"/>
        <end position="339"/>
    </location>
</feature>
<dbReference type="Proteomes" id="UP000629098">
    <property type="component" value="Unassembled WGS sequence"/>
</dbReference>
<dbReference type="InterPro" id="IPR004358">
    <property type="entry name" value="Sig_transdc_His_kin-like_C"/>
</dbReference>
<evidence type="ECO:0000256" key="9">
    <source>
        <dbReference type="ARBA" id="ARBA00023012"/>
    </source>
</evidence>
<dbReference type="GO" id="GO:0000155">
    <property type="term" value="F:phosphorelay sensor kinase activity"/>
    <property type="evidence" value="ECO:0007669"/>
    <property type="project" value="InterPro"/>
</dbReference>
<dbReference type="PRINTS" id="PR00344">
    <property type="entry name" value="BCTRLSENSOR"/>
</dbReference>
<sequence length="785" mass="87717">MKTRSNYNEAARLETLRQYQILDTDPEEAFDNLTRLAAHICGTPIAFISFIDENRQWFKSKVGLDVTSVARKWGICPQCSLLQNVVVVSSHTLADECWGANPVITSNPDFRFYAGVCLVTQEGYVLGHLCVMDYKEKHLNPEQLEGLRLLGRQVLAQLEIRRNLVNLTRANTEFQQAGELLQQQRARERLVTDIAHRIRQSLNLEAVLNTTVSQVRQFLQTERVFIYRFEPDWGGVVVVESVANGWKSLVGSSLKDPDFAQSCTQSYKQGRLQATTDIYTSNLPQCYIDFLAQFQVRATLVVPILQGEQLWGLLVANHCSSPRQWQQLEIDLLVQLATQLAIALQQSQLYQQTQYQLKREQALNQVIQTIRNSLDLKTIFSTAVFEIAQLLQADRAHIVQYLPQRQIWLNVADYCRSPNVSGVGLEIPDEGNEIAAKLKRLEVVRVDDASTCTDEINRSFAQTFPGAWLLIPLHFGSAVWGSLGLVRSQPALWQPEEVELTSAVADQIAIAIQQSTLLEQIQIELNERKRNEQKICAQRLESLGTLARGMAHEINNKLAPILMSVQLLKMKLPDEQSQGMLQILESSVKSSAALVKQVLLFAHGVEGDRTILLVLDMIKEVEQIAKQTFPKSIQILTDLPDNLWTVSGDATQLKQVLINLAVNARDAMPDGGILRICAKNLSVDENYARINLEASVGAYVVITVSDTGMGIEREILERIFDPFFTTKEVGKGTGLGLSTVMGIIKSHGGFVNVASEVGLGSQFQVYLPAVREAVSQPLDQEMPTG</sequence>
<dbReference type="InterPro" id="IPR036890">
    <property type="entry name" value="HATPase_C_sf"/>
</dbReference>
<dbReference type="SMART" id="SM00388">
    <property type="entry name" value="HisKA"/>
    <property type="match status" value="1"/>
</dbReference>
<dbReference type="EC" id="2.7.13.3" evidence="3"/>
<dbReference type="AlphaFoldDB" id="A0A8J6XET0"/>
<dbReference type="PANTHER" id="PTHR43065:SF46">
    <property type="entry name" value="C4-DICARBOXYLATE TRANSPORT SENSOR PROTEIN DCTB"/>
    <property type="match status" value="1"/>
</dbReference>
<dbReference type="PANTHER" id="PTHR43065">
    <property type="entry name" value="SENSOR HISTIDINE KINASE"/>
    <property type="match status" value="1"/>
</dbReference>
<keyword evidence="8" id="KW-0067">ATP-binding</keyword>
<keyword evidence="9" id="KW-0902">Two-component regulatory system</keyword>
<dbReference type="InterPro" id="IPR016132">
    <property type="entry name" value="Phyto_chromo_attachment"/>
</dbReference>
<dbReference type="Pfam" id="PF02518">
    <property type="entry name" value="HATPase_c"/>
    <property type="match status" value="1"/>
</dbReference>
<comment type="similarity">
    <text evidence="2">In the N-terminal section; belongs to the phytochrome family.</text>
</comment>
<comment type="caution">
    <text evidence="12">The sequence shown here is derived from an EMBL/GenBank/DDBJ whole genome shotgun (WGS) entry which is preliminary data.</text>
</comment>
<dbReference type="InterPro" id="IPR003594">
    <property type="entry name" value="HATPase_dom"/>
</dbReference>
<dbReference type="PROSITE" id="PS50046">
    <property type="entry name" value="PHYTOCHROME_2"/>
    <property type="match status" value="1"/>
</dbReference>
<dbReference type="SUPFAM" id="SSF55781">
    <property type="entry name" value="GAF domain-like"/>
    <property type="match status" value="3"/>
</dbReference>
<evidence type="ECO:0000256" key="5">
    <source>
        <dbReference type="ARBA" id="ARBA00022679"/>
    </source>
</evidence>
<dbReference type="SMART" id="SM00387">
    <property type="entry name" value="HATPase_c"/>
    <property type="match status" value="1"/>
</dbReference>
<comment type="catalytic activity">
    <reaction evidence="1">
        <text>ATP + protein L-histidine = ADP + protein N-phospho-L-histidine.</text>
        <dbReference type="EC" id="2.7.13.3"/>
    </reaction>
</comment>
<keyword evidence="4" id="KW-0597">Phosphoprotein</keyword>
<evidence type="ECO:0000259" key="11">
    <source>
        <dbReference type="PROSITE" id="PS50109"/>
    </source>
</evidence>